<dbReference type="PANTHER" id="PTHR10366:SF564">
    <property type="entry name" value="STEROL-4-ALPHA-CARBOXYLATE 3-DEHYDROGENASE, DECARBOXYLATING"/>
    <property type="match status" value="1"/>
</dbReference>
<evidence type="ECO:0000313" key="5">
    <source>
        <dbReference type="EMBL" id="EXA30080.1"/>
    </source>
</evidence>
<keyword evidence="1" id="KW-0560">Oxidoreductase</keyword>
<keyword evidence="2" id="KW-0238">DNA-binding</keyword>
<evidence type="ECO:0000259" key="4">
    <source>
        <dbReference type="PROSITE" id="PS51253"/>
    </source>
</evidence>
<reference evidence="5" key="2">
    <citation type="submission" date="2012-05" db="EMBL/GenBank/DDBJ databases">
        <title>Annotation of the Genome Sequence of Fusarium oxysporum HDV247.</title>
        <authorList>
            <consortium name="The Broad Institute Genomics Platform"/>
            <person name="Ma L.-J."/>
            <person name="Corby-Kistler H."/>
            <person name="Broz K."/>
            <person name="Gale L.R."/>
            <person name="Jonkers W."/>
            <person name="O'Donnell K."/>
            <person name="Ploetz R."/>
            <person name="Steinberg C."/>
            <person name="Schwartz D.C."/>
            <person name="VanEtten H."/>
            <person name="Zhou S."/>
            <person name="Young S.K."/>
            <person name="Zeng Q."/>
            <person name="Gargeya S."/>
            <person name="Fitzgerald M."/>
            <person name="Abouelleil A."/>
            <person name="Alvarado L."/>
            <person name="Chapman S.B."/>
            <person name="Gainer-Dewar J."/>
            <person name="Goldberg J."/>
            <person name="Griggs A."/>
            <person name="Gujja S."/>
            <person name="Hansen M."/>
            <person name="Howarth C."/>
            <person name="Imamovic A."/>
            <person name="Ireland A."/>
            <person name="Larimer J."/>
            <person name="McCowan C."/>
            <person name="Murphy C."/>
            <person name="Pearson M."/>
            <person name="Poon T.W."/>
            <person name="Priest M."/>
            <person name="Roberts A."/>
            <person name="Saif S."/>
            <person name="Shea T."/>
            <person name="Sykes S."/>
            <person name="Wortman J."/>
            <person name="Nusbaum C."/>
            <person name="Birren B."/>
        </authorList>
    </citation>
    <scope>NUCLEOTIDE SEQUENCE</scope>
    <source>
        <strain evidence="5">HDV247</strain>
    </source>
</reference>
<reference evidence="5" key="1">
    <citation type="submission" date="2011-10" db="EMBL/GenBank/DDBJ databases">
        <title>The Genome Sequence of Fusarium oxysporum HDV247.</title>
        <authorList>
            <consortium name="The Broad Institute Genome Sequencing Platform"/>
            <person name="Ma L.-J."/>
            <person name="Gale L.R."/>
            <person name="Schwartz D.C."/>
            <person name="Zhou S."/>
            <person name="Corby-Kistler H."/>
            <person name="Young S.K."/>
            <person name="Zeng Q."/>
            <person name="Gargeya S."/>
            <person name="Fitzgerald M."/>
            <person name="Haas B."/>
            <person name="Abouelleil A."/>
            <person name="Alvarado L."/>
            <person name="Arachchi H.M."/>
            <person name="Berlin A."/>
            <person name="Brown A."/>
            <person name="Chapman S.B."/>
            <person name="Chen Z."/>
            <person name="Dunbar C."/>
            <person name="Freedman E."/>
            <person name="Gearin G."/>
            <person name="Goldberg J."/>
            <person name="Griggs A."/>
            <person name="Gujja S."/>
            <person name="Heiman D."/>
            <person name="Howarth C."/>
            <person name="Larson L."/>
            <person name="Lui A."/>
            <person name="MacDonald P.J.P."/>
            <person name="Montmayeur A."/>
            <person name="Murphy C."/>
            <person name="Neiman D."/>
            <person name="Pearson M."/>
            <person name="Priest M."/>
            <person name="Roberts A."/>
            <person name="Saif S."/>
            <person name="Shea T."/>
            <person name="Shenoy N."/>
            <person name="Sisk P."/>
            <person name="Stolte C."/>
            <person name="Sykes S."/>
            <person name="Wortman J."/>
            <person name="Nusbaum C."/>
            <person name="Birren B."/>
        </authorList>
    </citation>
    <scope>NUCLEOTIDE SEQUENCE [LARGE SCALE GENOMIC DNA]</scope>
    <source>
        <strain evidence="5">HDV247</strain>
    </source>
</reference>
<dbReference type="PROSITE" id="PS51253">
    <property type="entry name" value="HTH_CENPB"/>
    <property type="match status" value="1"/>
</dbReference>
<evidence type="ECO:0000256" key="1">
    <source>
        <dbReference type="ARBA" id="ARBA00023002"/>
    </source>
</evidence>
<gene>
    <name evidence="5" type="ORF">FOVG_18494</name>
</gene>
<dbReference type="SMART" id="SM00674">
    <property type="entry name" value="CENPB"/>
    <property type="match status" value="1"/>
</dbReference>
<dbReference type="InterPro" id="IPR006600">
    <property type="entry name" value="HTH_CenpB_DNA-bd_dom"/>
</dbReference>
<dbReference type="HOGENOM" id="CLU_593175_0_0_1"/>
<dbReference type="Pfam" id="PF01370">
    <property type="entry name" value="Epimerase"/>
    <property type="match status" value="1"/>
</dbReference>
<dbReference type="InterPro" id="IPR001509">
    <property type="entry name" value="Epimerase_deHydtase"/>
</dbReference>
<dbReference type="Gene3D" id="3.40.50.720">
    <property type="entry name" value="NAD(P)-binding Rossmann-like Domain"/>
    <property type="match status" value="1"/>
</dbReference>
<dbReference type="OrthoDB" id="2735536at2759"/>
<sequence length="461" mass="51981">MEMESQLSDYEKRMLLAIEDVEIIGLRPSAVKHSVKLSTLHDRCAGGQDIRTAHQKDQSLTVEQEDDLVNYIIERERAFQPLTKKDIHDFAQALSSVNGQVCYIGKNWVDRFFTRHSSIELKPSRVIESARKRCVTKESLSDKEKGDQVLARYKNTTKAEIAVCVIPDFTAHGAFDDCLQSSTSLDVVMHVASPFYYSATDIKRELLDPSIVGTTSLLTAVCDHAPSVKTVILTSSFAAILNSYKPNTIPQHTYTESDWNPLTMDDAFQNTLNGYRASKLFAERAAWDLMDTRKPAFSLTTICPTLAFGPVIQPLSCLDEINISSQRIYNFISGAYKSQIPDTGVSFFLWIDVRDLAVAHVKAMEAQLTARGNRRYLLTEGYFTNQDICKIIGRWFPEYQDALPSCEGEAGGYPKEGVYGFNNSRATEELGLRYRTLEESVVDTVRSFKDVQRELTRLVRN</sequence>
<dbReference type="GO" id="GO:0003677">
    <property type="term" value="F:DNA binding"/>
    <property type="evidence" value="ECO:0007669"/>
    <property type="project" value="UniProtKB-KW"/>
</dbReference>
<dbReference type="EMBL" id="JH651070">
    <property type="protein sequence ID" value="EXA30080.1"/>
    <property type="molecule type" value="Genomic_DNA"/>
</dbReference>
<dbReference type="SUPFAM" id="SSF51735">
    <property type="entry name" value="NAD(P)-binding Rossmann-fold domains"/>
    <property type="match status" value="1"/>
</dbReference>
<dbReference type="Pfam" id="PF03221">
    <property type="entry name" value="HTH_Tnp_Tc5"/>
    <property type="match status" value="1"/>
</dbReference>
<evidence type="ECO:0000256" key="3">
    <source>
        <dbReference type="ARBA" id="ARBA00023445"/>
    </source>
</evidence>
<organism evidence="5">
    <name type="scientific">Fusarium oxysporum f. sp. pisi HDV247</name>
    <dbReference type="NCBI Taxonomy" id="1080344"/>
    <lineage>
        <taxon>Eukaryota</taxon>
        <taxon>Fungi</taxon>
        <taxon>Dikarya</taxon>
        <taxon>Ascomycota</taxon>
        <taxon>Pezizomycotina</taxon>
        <taxon>Sordariomycetes</taxon>
        <taxon>Hypocreomycetidae</taxon>
        <taxon>Hypocreales</taxon>
        <taxon>Nectriaceae</taxon>
        <taxon>Fusarium</taxon>
        <taxon>Fusarium oxysporum species complex</taxon>
    </lineage>
</organism>
<evidence type="ECO:0000256" key="2">
    <source>
        <dbReference type="ARBA" id="ARBA00023125"/>
    </source>
</evidence>
<dbReference type="Proteomes" id="UP000030751">
    <property type="component" value="Unassembled WGS sequence"/>
</dbReference>
<dbReference type="AlphaFoldDB" id="W9NQI7"/>
<feature type="domain" description="HTH CENPB-type" evidence="4">
    <location>
        <begin position="52"/>
        <end position="122"/>
    </location>
</feature>
<comment type="similarity">
    <text evidence="3">Belongs to the NAD(P)-dependent epimerase/dehydratase family. Dihydroflavonol-4-reductase subfamily.</text>
</comment>
<dbReference type="GO" id="GO:0016616">
    <property type="term" value="F:oxidoreductase activity, acting on the CH-OH group of donors, NAD or NADP as acceptor"/>
    <property type="evidence" value="ECO:0007669"/>
    <property type="project" value="TreeGrafter"/>
</dbReference>
<accession>W9NQI7</accession>
<dbReference type="InterPro" id="IPR050425">
    <property type="entry name" value="NAD(P)_dehydrat-like"/>
</dbReference>
<dbReference type="InterPro" id="IPR036291">
    <property type="entry name" value="NAD(P)-bd_dom_sf"/>
</dbReference>
<dbReference type="PANTHER" id="PTHR10366">
    <property type="entry name" value="NAD DEPENDENT EPIMERASE/DEHYDRATASE"/>
    <property type="match status" value="1"/>
</dbReference>
<name>W9NQI7_FUSOX</name>
<proteinExistence type="inferred from homology"/>
<protein>
    <recommendedName>
        <fullName evidence="4">HTH CENPB-type domain-containing protein</fullName>
    </recommendedName>
</protein>